<evidence type="ECO:0000313" key="3">
    <source>
        <dbReference type="Proteomes" id="UP001150830"/>
    </source>
</evidence>
<feature type="domain" description="AB hydrolase-1" evidence="1">
    <location>
        <begin position="15"/>
        <end position="254"/>
    </location>
</feature>
<dbReference type="RefSeq" id="WP_283172225.1">
    <property type="nucleotide sequence ID" value="NZ_JAPNOA010000009.1"/>
</dbReference>
<dbReference type="Pfam" id="PF12697">
    <property type="entry name" value="Abhydrolase_6"/>
    <property type="match status" value="1"/>
</dbReference>
<accession>A0A9X3EGQ8</accession>
<dbReference type="PANTHER" id="PTHR43798">
    <property type="entry name" value="MONOACYLGLYCEROL LIPASE"/>
    <property type="match status" value="1"/>
</dbReference>
<protein>
    <submittedName>
        <fullName evidence="2">Alpha/beta hydrolase</fullName>
    </submittedName>
</protein>
<organism evidence="2 3">
    <name type="scientific">Parathalassolituus penaei</name>
    <dbReference type="NCBI Taxonomy" id="2997323"/>
    <lineage>
        <taxon>Bacteria</taxon>
        <taxon>Pseudomonadati</taxon>
        <taxon>Pseudomonadota</taxon>
        <taxon>Gammaproteobacteria</taxon>
        <taxon>Oceanospirillales</taxon>
        <taxon>Oceanospirillaceae</taxon>
        <taxon>Parathalassolituus</taxon>
    </lineage>
</organism>
<proteinExistence type="predicted"/>
<evidence type="ECO:0000259" key="1">
    <source>
        <dbReference type="Pfam" id="PF12697"/>
    </source>
</evidence>
<dbReference type="EMBL" id="JAPNOA010000009">
    <property type="protein sequence ID" value="MCY0964006.1"/>
    <property type="molecule type" value="Genomic_DNA"/>
</dbReference>
<keyword evidence="3" id="KW-1185">Reference proteome</keyword>
<reference evidence="2" key="1">
    <citation type="submission" date="2022-11" db="EMBL/GenBank/DDBJ databases">
        <title>Parathalassolutuus dongxingensis gen. nov., sp. nov., a novel member of family Oceanospirillaceae isolated from a coastal shrimp pond in Guangxi, China.</title>
        <authorList>
            <person name="Chen H."/>
        </authorList>
    </citation>
    <scope>NUCLEOTIDE SEQUENCE</scope>
    <source>
        <strain evidence="2">G-43</strain>
    </source>
</reference>
<dbReference type="AlphaFoldDB" id="A0A9X3EGQ8"/>
<sequence length="258" mass="28188">MNPYIDVVGQGQPMILVHGSFATTSTWKGMVKQLAEHHLCILVKLPGHGGSPDITDTSNANVETELAIIEQAWRDYANGEPVHLVGHSFGGVVALALALKGSVPIRQLTLFEPVAAWLLPQVEDHFAYQQVMDFVADYQDALERNEPRAAGRVVDFWGVQGSFATLPEHIQDSLAPLIPHNLRHWKICQNVPWGVREIRQLAMPVQLICGGDSNPVTHRIAEHIARLAPNGSKQQVAGASHMLVTSHANECVAAMMAD</sequence>
<name>A0A9X3EGQ8_9GAMM</name>
<dbReference type="InterPro" id="IPR000073">
    <property type="entry name" value="AB_hydrolase_1"/>
</dbReference>
<dbReference type="InterPro" id="IPR029058">
    <property type="entry name" value="AB_hydrolase_fold"/>
</dbReference>
<dbReference type="Proteomes" id="UP001150830">
    <property type="component" value="Unassembled WGS sequence"/>
</dbReference>
<evidence type="ECO:0000313" key="2">
    <source>
        <dbReference type="EMBL" id="MCY0964006.1"/>
    </source>
</evidence>
<dbReference type="Gene3D" id="3.40.50.1820">
    <property type="entry name" value="alpha/beta hydrolase"/>
    <property type="match status" value="1"/>
</dbReference>
<dbReference type="InterPro" id="IPR050266">
    <property type="entry name" value="AB_hydrolase_sf"/>
</dbReference>
<keyword evidence="2" id="KW-0378">Hydrolase</keyword>
<comment type="caution">
    <text evidence="2">The sequence shown here is derived from an EMBL/GenBank/DDBJ whole genome shotgun (WGS) entry which is preliminary data.</text>
</comment>
<dbReference type="GO" id="GO:0016787">
    <property type="term" value="F:hydrolase activity"/>
    <property type="evidence" value="ECO:0007669"/>
    <property type="project" value="UniProtKB-KW"/>
</dbReference>
<gene>
    <name evidence="2" type="ORF">OUO13_02295</name>
</gene>
<dbReference type="SUPFAM" id="SSF53474">
    <property type="entry name" value="alpha/beta-Hydrolases"/>
    <property type="match status" value="1"/>
</dbReference>